<evidence type="ECO:0000313" key="4">
    <source>
        <dbReference type="Proteomes" id="UP000279860"/>
    </source>
</evidence>
<dbReference type="AlphaFoldDB" id="A0A3P1Z8R0"/>
<sequence length="463" mass="52826">MNYFSIIVSGCLLWMMTACTSSPKSGVLFDGKDAGAWETSGDVSVEEGILTLRGDQARAVLKNGRYRDFDLSIEMRTLSGGKGWVRFHTASDARKGYAVAIHNDRNDKVWWRMTGSLMSVRNLTKSFVKDDEWFKMNIRVQGQFVQVRINDEPVVEYVEPAMPYRVAPNEEALLSEGTFAIVGNGSGEIQIRHIAVDLTEADPRVLEAQAAATLDEQSDEIIRLHQEDFPVLDYHVHLKGGLTKEAAAAQSRRLGINYAIAPNCGIGFPVSTNEQIFAFIDTMRAQPFILAMQAEGREWQTTFSQEARDRFDYVFTDAMTFTDDQGRRTRSWIKEEVFINDEEKYMDMMLDRMCAVLEEPVDVYVNPCYLPDRMSDRYDMFWTEERMNRFVEALAKSGKALEINELYRIPNKAILMKAKAAGVKFTFGSNNVTPDVSKLSYSLQMKKELQLRPEDMYKPRIKQ</sequence>
<protein>
    <submittedName>
        <fullName evidence="3">DUF1080 domain-containing protein</fullName>
    </submittedName>
</protein>
<reference evidence="3 4" key="1">
    <citation type="submission" date="2018-11" db="EMBL/GenBank/DDBJ databases">
        <title>Genomes From Bacteria Associated with the Canine Oral Cavity: a Test Case for Automated Genome-Based Taxonomic Assignment.</title>
        <authorList>
            <person name="Coil D.A."/>
            <person name="Jospin G."/>
            <person name="Darling A.E."/>
            <person name="Wallis C."/>
            <person name="Davis I.J."/>
            <person name="Harris S."/>
            <person name="Eisen J.A."/>
            <person name="Holcombe L.J."/>
            <person name="O'Flynn C."/>
        </authorList>
    </citation>
    <scope>NUCLEOTIDE SEQUENCE [LARGE SCALE GENOMIC DNA]</scope>
    <source>
        <strain evidence="3 4">OH1426_COT-023</strain>
    </source>
</reference>
<feature type="signal peptide" evidence="1">
    <location>
        <begin position="1"/>
        <end position="20"/>
    </location>
</feature>
<dbReference type="GO" id="GO:0016787">
    <property type="term" value="F:hydrolase activity"/>
    <property type="evidence" value="ECO:0007669"/>
    <property type="project" value="InterPro"/>
</dbReference>
<gene>
    <name evidence="3" type="ORF">EII41_01520</name>
</gene>
<dbReference type="InterPro" id="IPR010496">
    <property type="entry name" value="AL/BT2_dom"/>
</dbReference>
<dbReference type="Pfam" id="PF06439">
    <property type="entry name" value="3keto-disac_hyd"/>
    <property type="match status" value="1"/>
</dbReference>
<evidence type="ECO:0000256" key="1">
    <source>
        <dbReference type="SAM" id="SignalP"/>
    </source>
</evidence>
<keyword evidence="1" id="KW-0732">Signal</keyword>
<dbReference type="Proteomes" id="UP000279860">
    <property type="component" value="Unassembled WGS sequence"/>
</dbReference>
<feature type="chain" id="PRO_5018034631" evidence="1">
    <location>
        <begin position="21"/>
        <end position="463"/>
    </location>
</feature>
<name>A0A3P1Z8R0_TANFO</name>
<accession>A0A3P1Z8R0</accession>
<dbReference type="RefSeq" id="WP_124789153.1">
    <property type="nucleotide sequence ID" value="NZ_RQYN01000003.1"/>
</dbReference>
<proteinExistence type="predicted"/>
<comment type="caution">
    <text evidence="3">The sequence shown here is derived from an EMBL/GenBank/DDBJ whole genome shotgun (WGS) entry which is preliminary data.</text>
</comment>
<evidence type="ECO:0000313" key="3">
    <source>
        <dbReference type="EMBL" id="RRD79218.1"/>
    </source>
</evidence>
<dbReference type="EMBL" id="RQYN01000003">
    <property type="protein sequence ID" value="RRD79218.1"/>
    <property type="molecule type" value="Genomic_DNA"/>
</dbReference>
<evidence type="ECO:0000259" key="2">
    <source>
        <dbReference type="Pfam" id="PF06439"/>
    </source>
</evidence>
<dbReference type="Gene3D" id="3.20.20.140">
    <property type="entry name" value="Metal-dependent hydrolases"/>
    <property type="match status" value="1"/>
</dbReference>
<feature type="domain" description="3-keto-alpha-glucoside-1,2-lyase/3-keto-2-hydroxy-glucal hydratase" evidence="2">
    <location>
        <begin position="27"/>
        <end position="196"/>
    </location>
</feature>
<dbReference type="Gene3D" id="2.60.120.560">
    <property type="entry name" value="Exo-inulinase, domain 1"/>
    <property type="match status" value="1"/>
</dbReference>
<organism evidence="3 4">
    <name type="scientific">Tannerella forsythia</name>
    <name type="common">Bacteroides forsythus</name>
    <dbReference type="NCBI Taxonomy" id="28112"/>
    <lineage>
        <taxon>Bacteria</taxon>
        <taxon>Pseudomonadati</taxon>
        <taxon>Bacteroidota</taxon>
        <taxon>Bacteroidia</taxon>
        <taxon>Bacteroidales</taxon>
        <taxon>Tannerellaceae</taxon>
        <taxon>Tannerella</taxon>
    </lineage>
</organism>